<keyword evidence="1" id="KW-0812">Transmembrane</keyword>
<dbReference type="EMBL" id="MH591106">
    <property type="protein sequence ID" value="AYC65183.1"/>
    <property type="molecule type" value="Genomic_DNA"/>
</dbReference>
<dbReference type="GeneID" id="38279089"/>
<geneLocation type="chloroplast" evidence="2"/>
<protein>
    <submittedName>
        <fullName evidence="2">Cytochrome b6-f complex subunit 6</fullName>
    </submittedName>
</protein>
<keyword evidence="1" id="KW-1133">Transmembrane helix</keyword>
<proteinExistence type="predicted"/>
<sequence length="31" mass="3638">MTSLIIYLEMLFLSIGFIIVLFFGFIKIKLI</sequence>
<accession>A0A386B0K0</accession>
<dbReference type="AlphaFoldDB" id="A0A386B0K0"/>
<dbReference type="RefSeq" id="YP_009519191.1">
    <property type="nucleotide sequence ID" value="NC_039523.1"/>
</dbReference>
<gene>
    <name evidence="2" type="primary">petL</name>
</gene>
<reference evidence="2" key="2">
    <citation type="journal article" date="2019" name="Mol. Phylogenet. Evol.">
        <title>Reassessment of the classification of bryopsidales (chlorophyta) based on chloroplast phylogenomic analyses.</title>
        <authorList>
            <person name="Cremen M.C."/>
            <person name="Leliaert F."/>
            <person name="West J."/>
            <person name="Lam D.W."/>
            <person name="Shimada S."/>
            <person name="Lopez-Bautista J.M."/>
            <person name="Verbruggen H."/>
        </authorList>
    </citation>
    <scope>NUCLEOTIDE SEQUENCE</scope>
</reference>
<keyword evidence="2" id="KW-0934">Plastid</keyword>
<evidence type="ECO:0000313" key="2">
    <source>
        <dbReference type="EMBL" id="AYC65183.1"/>
    </source>
</evidence>
<reference evidence="2" key="1">
    <citation type="submission" date="2018-07" db="EMBL/GenBank/DDBJ databases">
        <authorList>
            <person name="Quirk P.G."/>
            <person name="Krulwich T.A."/>
        </authorList>
    </citation>
    <scope>NUCLEOTIDE SEQUENCE</scope>
</reference>
<feature type="transmembrane region" description="Helical" evidence="1">
    <location>
        <begin position="6"/>
        <end position="26"/>
    </location>
</feature>
<evidence type="ECO:0000256" key="1">
    <source>
        <dbReference type="SAM" id="Phobius"/>
    </source>
</evidence>
<keyword evidence="1" id="KW-0472">Membrane</keyword>
<keyword evidence="2" id="KW-0150">Chloroplast</keyword>
<name>A0A386B0K0_9CHLO</name>
<organism evidence="2">
    <name type="scientific">Caulerpa verticillata</name>
    <dbReference type="NCBI Taxonomy" id="177082"/>
    <lineage>
        <taxon>Eukaryota</taxon>
        <taxon>Viridiplantae</taxon>
        <taxon>Chlorophyta</taxon>
        <taxon>core chlorophytes</taxon>
        <taxon>Ulvophyceae</taxon>
        <taxon>TCBD clade</taxon>
        <taxon>Bryopsidales</taxon>
        <taxon>Halimedineae</taxon>
        <taxon>Caulerpaceae</taxon>
        <taxon>Caulerpa</taxon>
    </lineage>
</organism>